<organism evidence="2 3">
    <name type="scientific">Prorocentrum cordatum</name>
    <dbReference type="NCBI Taxonomy" id="2364126"/>
    <lineage>
        <taxon>Eukaryota</taxon>
        <taxon>Sar</taxon>
        <taxon>Alveolata</taxon>
        <taxon>Dinophyceae</taxon>
        <taxon>Prorocentrales</taxon>
        <taxon>Prorocentraceae</taxon>
        <taxon>Prorocentrum</taxon>
    </lineage>
</organism>
<dbReference type="Proteomes" id="UP001189429">
    <property type="component" value="Unassembled WGS sequence"/>
</dbReference>
<proteinExistence type="predicted"/>
<dbReference type="NCBIfam" id="TIGR01685">
    <property type="entry name" value="MDP-1"/>
    <property type="match status" value="1"/>
</dbReference>
<keyword evidence="3" id="KW-1185">Reference proteome</keyword>
<evidence type="ECO:0000313" key="3">
    <source>
        <dbReference type="Proteomes" id="UP001189429"/>
    </source>
</evidence>
<evidence type="ECO:0008006" key="4">
    <source>
        <dbReference type="Google" id="ProtNLM"/>
    </source>
</evidence>
<name>A0ABN9VPM3_9DINO</name>
<dbReference type="SUPFAM" id="SSF56784">
    <property type="entry name" value="HAD-like"/>
    <property type="match status" value="1"/>
</dbReference>
<dbReference type="PANTHER" id="PTHR17901">
    <property type="entry name" value="MAGNESIUM-DEPENDENT PHOSPHATASE 1 MDP1"/>
    <property type="match status" value="1"/>
</dbReference>
<dbReference type="InterPro" id="IPR036412">
    <property type="entry name" value="HAD-like_sf"/>
</dbReference>
<evidence type="ECO:0000256" key="1">
    <source>
        <dbReference type="SAM" id="MobiDB-lite"/>
    </source>
</evidence>
<dbReference type="InterPro" id="IPR010036">
    <property type="entry name" value="MDP_1_eu_arc"/>
</dbReference>
<protein>
    <recommendedName>
        <fullName evidence="4">Magnesium-dependent phosphatase 1</fullName>
    </recommendedName>
</protein>
<dbReference type="InterPro" id="IPR023214">
    <property type="entry name" value="HAD_sf"/>
</dbReference>
<dbReference type="PANTHER" id="PTHR17901:SF14">
    <property type="entry name" value="MAGNESIUM-DEPENDENT PHOSPHATASE 1"/>
    <property type="match status" value="1"/>
</dbReference>
<accession>A0ABN9VPM3</accession>
<comment type="caution">
    <text evidence="2">The sequence shown here is derived from an EMBL/GenBank/DDBJ whole genome shotgun (WGS) entry which is preliminary data.</text>
</comment>
<gene>
    <name evidence="2" type="ORF">PCOR1329_LOCUS59959</name>
</gene>
<evidence type="ECO:0000313" key="2">
    <source>
        <dbReference type="EMBL" id="CAK0875253.1"/>
    </source>
</evidence>
<feature type="compositionally biased region" description="Low complexity" evidence="1">
    <location>
        <begin position="143"/>
        <end position="152"/>
    </location>
</feature>
<dbReference type="Gene3D" id="3.40.50.1000">
    <property type="entry name" value="HAD superfamily/HAD-like"/>
    <property type="match status" value="1"/>
</dbReference>
<dbReference type="EMBL" id="CAUYUJ010017493">
    <property type="protein sequence ID" value="CAK0875253.1"/>
    <property type="molecule type" value="Genomic_DNA"/>
</dbReference>
<reference evidence="2" key="1">
    <citation type="submission" date="2023-10" db="EMBL/GenBank/DDBJ databases">
        <authorList>
            <person name="Chen Y."/>
            <person name="Shah S."/>
            <person name="Dougan E. K."/>
            <person name="Thang M."/>
            <person name="Chan C."/>
        </authorList>
    </citation>
    <scope>NUCLEOTIDE SEQUENCE [LARGE SCALE GENOMIC DNA]</scope>
</reference>
<sequence length="397" mass="43125">MEPRGSIADSLADTGGCDADLEESLRESEKRVATIETDSQEALAAARMLLEAAGGTVGQLEPHLMDEMSALVQVQLDELAQAQGSIQQKFGEASRAAGAKGCALALARLVTKLRQLESSLASELSRMTGRPAPKRPTQSSWMPGAGQAAGPPKGTVPAVLPARPKQQWQWQAAAGPAKGQKGQRQWPAPPARFEGPIPRLEDPVPLVAVFDLDETCWSHFGLDHKADKFQPPFRWCEQGRCVVDSAGKPVMIFPELPAVLLALSQAGVQLAVASHDTQAAWCGEVMDSFMLNDHLRWGDLVPEHLRIISCSGKHWPGKANHLSEIRERCGCEYSDMLFFDDGRGNCQTAMKLGAAAVRCQGGITIGKLWEGLQSWAAAKDWQEKGQRGQKRAWHEAW</sequence>
<dbReference type="Pfam" id="PF12689">
    <property type="entry name" value="Acid_PPase"/>
    <property type="match status" value="1"/>
</dbReference>
<feature type="region of interest" description="Disordered" evidence="1">
    <location>
        <begin position="122"/>
        <end position="153"/>
    </location>
</feature>